<accession>A0A6L9UBU1</accession>
<dbReference type="AlphaFoldDB" id="A0A6L9UBU1"/>
<name>A0A6L9UBU1_9HYPH</name>
<comment type="caution">
    <text evidence="5">The sequence shown here is derived from an EMBL/GenBank/DDBJ whole genome shotgun (WGS) entry which is preliminary data.</text>
</comment>
<keyword evidence="2 3" id="KW-0732">Signal</keyword>
<feature type="chain" id="PRO_5026887971" evidence="3">
    <location>
        <begin position="33"/>
        <end position="391"/>
    </location>
</feature>
<dbReference type="SUPFAM" id="SSF53822">
    <property type="entry name" value="Periplasmic binding protein-like I"/>
    <property type="match status" value="1"/>
</dbReference>
<evidence type="ECO:0000313" key="5">
    <source>
        <dbReference type="EMBL" id="NEI71607.1"/>
    </source>
</evidence>
<dbReference type="Gene3D" id="3.40.50.2300">
    <property type="match status" value="2"/>
</dbReference>
<organism evidence="5 6">
    <name type="scientific">Rhizobium lusitanum</name>
    <dbReference type="NCBI Taxonomy" id="293958"/>
    <lineage>
        <taxon>Bacteria</taxon>
        <taxon>Pseudomonadati</taxon>
        <taxon>Pseudomonadota</taxon>
        <taxon>Alphaproteobacteria</taxon>
        <taxon>Hyphomicrobiales</taxon>
        <taxon>Rhizobiaceae</taxon>
        <taxon>Rhizobium/Agrobacterium group</taxon>
        <taxon>Rhizobium</taxon>
    </lineage>
</organism>
<gene>
    <name evidence="5" type="ORF">GR212_18660</name>
</gene>
<sequence length="391" mass="42243">MQYSITRRTMLKGSAAAAFAATGLGAPGILRAADTVKVGLSIPITGLQAILGETLLNCYRMAADELNAKDGIGGRKIELIVEDNQTTTKGSIDKARKLIGQDNVDVLMGNIISVERSATLSVTRRAKKLFFYPTQFEGGECDPYFVAMGAIPPQEVDPVVPWIVENVGKSVYVLGSDYAWPRKMTEAITAALDKAGGKLVGADFYPFGTQDFGPAFQKIKDVNPDLVWSMVVGNDGLAQLKQYRSFDIKPPMVGPSDDVMIQETPELAAGSYAAHSYFMAVDTPQNKRFIESYRKLYGAEKMLNTIGESGYNSLHLYALAATKAGSVEDAKVLKALPTVEFEAPQGVVRVDASNNHCVLHSFFAKVDAKGSQFEVVKSFGAIAPVTPYCKL</sequence>
<dbReference type="InterPro" id="IPR006311">
    <property type="entry name" value="TAT_signal"/>
</dbReference>
<dbReference type="PANTHER" id="PTHR47628:SF1">
    <property type="entry name" value="ALIPHATIC AMIDASE EXPRESSION-REGULATING PROTEIN"/>
    <property type="match status" value="1"/>
</dbReference>
<dbReference type="PANTHER" id="PTHR47628">
    <property type="match status" value="1"/>
</dbReference>
<evidence type="ECO:0000256" key="1">
    <source>
        <dbReference type="ARBA" id="ARBA00010062"/>
    </source>
</evidence>
<dbReference type="RefSeq" id="WP_163988132.1">
    <property type="nucleotide sequence ID" value="NZ_WUEY01000008.1"/>
</dbReference>
<dbReference type="InterPro" id="IPR028082">
    <property type="entry name" value="Peripla_BP_I"/>
</dbReference>
<dbReference type="CDD" id="cd06331">
    <property type="entry name" value="PBP1_AmiC-like"/>
    <property type="match status" value="1"/>
</dbReference>
<feature type="signal peptide" evidence="3">
    <location>
        <begin position="1"/>
        <end position="32"/>
    </location>
</feature>
<reference evidence="5 6" key="1">
    <citation type="submission" date="2019-12" db="EMBL/GenBank/DDBJ databases">
        <title>Rhizobium genotypes associated with high levels of biological nitrogen fixation by grain legumes in a temperate-maritime cropping system.</title>
        <authorList>
            <person name="Maluk M."/>
            <person name="Francesc Ferrando Molina F."/>
            <person name="Lopez Del Egido L."/>
            <person name="Lafos M."/>
            <person name="Langarica-Fuentes A."/>
            <person name="Gebre Yohannes G."/>
            <person name="Young M.W."/>
            <person name="Martin P."/>
            <person name="Gantlett R."/>
            <person name="Kenicer G."/>
            <person name="Hawes C."/>
            <person name="Begg G.S."/>
            <person name="Quilliam R.S."/>
            <person name="Squire G.R."/>
            <person name="Poole P.S."/>
            <person name="Young P.W."/>
            <person name="Iannetta P.M."/>
            <person name="James E.K."/>
        </authorList>
    </citation>
    <scope>NUCLEOTIDE SEQUENCE [LARGE SCALE GENOMIC DNA]</scope>
    <source>
        <strain evidence="5 6">JHI1118</strain>
    </source>
</reference>
<dbReference type="EMBL" id="WUEY01000008">
    <property type="protein sequence ID" value="NEI71607.1"/>
    <property type="molecule type" value="Genomic_DNA"/>
</dbReference>
<dbReference type="InterPro" id="IPR028081">
    <property type="entry name" value="Leu-bd"/>
</dbReference>
<comment type="similarity">
    <text evidence="1">Belongs to the leucine-binding protein family.</text>
</comment>
<evidence type="ECO:0000256" key="2">
    <source>
        <dbReference type="ARBA" id="ARBA00022729"/>
    </source>
</evidence>
<feature type="domain" description="Leucine-binding protein" evidence="4">
    <location>
        <begin position="35"/>
        <end position="370"/>
    </location>
</feature>
<dbReference type="PROSITE" id="PS51318">
    <property type="entry name" value="TAT"/>
    <property type="match status" value="1"/>
</dbReference>
<evidence type="ECO:0000313" key="6">
    <source>
        <dbReference type="Proteomes" id="UP000483035"/>
    </source>
</evidence>
<proteinExistence type="inferred from homology"/>
<protein>
    <submittedName>
        <fullName evidence="5">Transporter substrate-binding protein</fullName>
    </submittedName>
</protein>
<evidence type="ECO:0000256" key="3">
    <source>
        <dbReference type="SAM" id="SignalP"/>
    </source>
</evidence>
<dbReference type="Pfam" id="PF13458">
    <property type="entry name" value="Peripla_BP_6"/>
    <property type="match status" value="1"/>
</dbReference>
<dbReference type="Proteomes" id="UP000483035">
    <property type="component" value="Unassembled WGS sequence"/>
</dbReference>
<evidence type="ECO:0000259" key="4">
    <source>
        <dbReference type="Pfam" id="PF13458"/>
    </source>
</evidence>